<dbReference type="NCBIfam" id="TIGR01664">
    <property type="entry name" value="DNA-3'-Pase"/>
    <property type="match status" value="1"/>
</dbReference>
<accession>A0A1B9GRM8</accession>
<dbReference type="SUPFAM" id="SSF52540">
    <property type="entry name" value="P-loop containing nucleoside triphosphate hydrolases"/>
    <property type="match status" value="1"/>
</dbReference>
<organism evidence="2 3">
    <name type="scientific">Kwoniella heveanensis BCC8398</name>
    <dbReference type="NCBI Taxonomy" id="1296120"/>
    <lineage>
        <taxon>Eukaryota</taxon>
        <taxon>Fungi</taxon>
        <taxon>Dikarya</taxon>
        <taxon>Basidiomycota</taxon>
        <taxon>Agaricomycotina</taxon>
        <taxon>Tremellomycetes</taxon>
        <taxon>Tremellales</taxon>
        <taxon>Cryptococcaceae</taxon>
        <taxon>Kwoniella</taxon>
    </lineage>
</organism>
<keyword evidence="2" id="KW-0808">Transferase</keyword>
<dbReference type="InterPro" id="IPR013954">
    <property type="entry name" value="PNK3P"/>
</dbReference>
<name>A0A1B9GRM8_9TREE</name>
<dbReference type="InterPro" id="IPR027417">
    <property type="entry name" value="P-loop_NTPase"/>
</dbReference>
<reference evidence="3" key="2">
    <citation type="submission" date="2013-12" db="EMBL/GenBank/DDBJ databases">
        <title>Evolution of pathogenesis and genome organization in the Tremellales.</title>
        <authorList>
            <person name="Cuomo C."/>
            <person name="Litvintseva A."/>
            <person name="Heitman J."/>
            <person name="Chen Y."/>
            <person name="Sun S."/>
            <person name="Springer D."/>
            <person name="Dromer F."/>
            <person name="Young S."/>
            <person name="Zeng Q."/>
            <person name="Chapman S."/>
            <person name="Gujja S."/>
            <person name="Saif S."/>
            <person name="Birren B."/>
        </authorList>
    </citation>
    <scope>NUCLEOTIDE SEQUENCE [LARGE SCALE GENOMIC DNA]</scope>
    <source>
        <strain evidence="3">BCC8398</strain>
    </source>
</reference>
<dbReference type="Proteomes" id="UP000092666">
    <property type="component" value="Unassembled WGS sequence"/>
</dbReference>
<dbReference type="GO" id="GO:0046403">
    <property type="term" value="F:polynucleotide 3'-phosphatase activity"/>
    <property type="evidence" value="ECO:0007669"/>
    <property type="project" value="TreeGrafter"/>
</dbReference>
<dbReference type="InterPro" id="IPR006549">
    <property type="entry name" value="HAD-SF_hydro_IIIA"/>
</dbReference>
<evidence type="ECO:0000313" key="2">
    <source>
        <dbReference type="EMBL" id="OCF33647.1"/>
    </source>
</evidence>
<dbReference type="InterPro" id="IPR036412">
    <property type="entry name" value="HAD-like_sf"/>
</dbReference>
<dbReference type="PANTHER" id="PTHR12083:SF9">
    <property type="entry name" value="BIFUNCTIONAL POLYNUCLEOTIDE PHOSPHATASE_KINASE"/>
    <property type="match status" value="1"/>
</dbReference>
<keyword evidence="3" id="KW-1185">Reference proteome</keyword>
<dbReference type="AlphaFoldDB" id="A0A1B9GRM8"/>
<evidence type="ECO:0000256" key="1">
    <source>
        <dbReference type="SAM" id="MobiDB-lite"/>
    </source>
</evidence>
<dbReference type="NCBIfam" id="TIGR01662">
    <property type="entry name" value="HAD-SF-IIIA"/>
    <property type="match status" value="1"/>
</dbReference>
<dbReference type="EMBL" id="KI669504">
    <property type="protein sequence ID" value="OCF33647.1"/>
    <property type="molecule type" value="Genomic_DNA"/>
</dbReference>
<dbReference type="PANTHER" id="PTHR12083">
    <property type="entry name" value="BIFUNCTIONAL POLYNUCLEOTIDE PHOSPHATASE/KINASE"/>
    <property type="match status" value="1"/>
</dbReference>
<reference evidence="2 3" key="1">
    <citation type="submission" date="2013-07" db="EMBL/GenBank/DDBJ databases">
        <title>The Genome Sequence of Cryptococcus heveanensis BCC8398.</title>
        <authorList>
            <consortium name="The Broad Institute Genome Sequencing Platform"/>
            <person name="Cuomo C."/>
            <person name="Litvintseva A."/>
            <person name="Chen Y."/>
            <person name="Heitman J."/>
            <person name="Sun S."/>
            <person name="Springer D."/>
            <person name="Dromer F."/>
            <person name="Young S.K."/>
            <person name="Zeng Q."/>
            <person name="Gargeya S."/>
            <person name="Fitzgerald M."/>
            <person name="Abouelleil A."/>
            <person name="Alvarado L."/>
            <person name="Berlin A.M."/>
            <person name="Chapman S.B."/>
            <person name="Dewar J."/>
            <person name="Goldberg J."/>
            <person name="Griggs A."/>
            <person name="Gujja S."/>
            <person name="Hansen M."/>
            <person name="Howarth C."/>
            <person name="Imamovic A."/>
            <person name="Larimer J."/>
            <person name="McCowan C."/>
            <person name="Murphy C."/>
            <person name="Pearson M."/>
            <person name="Priest M."/>
            <person name="Roberts A."/>
            <person name="Saif S."/>
            <person name="Shea T."/>
            <person name="Sykes S."/>
            <person name="Wortman J."/>
            <person name="Nusbaum C."/>
            <person name="Birren B."/>
        </authorList>
    </citation>
    <scope>NUCLEOTIDE SEQUENCE [LARGE SCALE GENOMIC DNA]</scope>
    <source>
        <strain evidence="2 3">BCC8398</strain>
    </source>
</reference>
<dbReference type="InterPro" id="IPR023214">
    <property type="entry name" value="HAD_sf"/>
</dbReference>
<feature type="region of interest" description="Disordered" evidence="1">
    <location>
        <begin position="1"/>
        <end position="26"/>
    </location>
</feature>
<dbReference type="STRING" id="1296120.A0A1B9GRM8"/>
<dbReference type="Gene3D" id="3.40.50.1000">
    <property type="entry name" value="HAD superfamily/HAD-like"/>
    <property type="match status" value="1"/>
</dbReference>
<dbReference type="GO" id="GO:0046404">
    <property type="term" value="F:ATP-dependent polydeoxyribonucleotide 5'-hydroxyl-kinase activity"/>
    <property type="evidence" value="ECO:0007669"/>
    <property type="project" value="TreeGrafter"/>
</dbReference>
<feature type="compositionally biased region" description="Basic and acidic residues" evidence="1">
    <location>
        <begin position="1"/>
        <end position="14"/>
    </location>
</feature>
<dbReference type="SUPFAM" id="SSF56784">
    <property type="entry name" value="HAD-like"/>
    <property type="match status" value="1"/>
</dbReference>
<dbReference type="OrthoDB" id="19045at2759"/>
<dbReference type="Gene3D" id="3.40.50.300">
    <property type="entry name" value="P-loop containing nucleotide triphosphate hydrolases"/>
    <property type="match status" value="1"/>
</dbReference>
<dbReference type="InterPro" id="IPR006551">
    <property type="entry name" value="Polynucleotide_phosphatase"/>
</dbReference>
<gene>
    <name evidence="2" type="ORF">I316_04721</name>
</gene>
<dbReference type="Pfam" id="PF08645">
    <property type="entry name" value="PNK3P"/>
    <property type="match status" value="1"/>
</dbReference>
<dbReference type="GO" id="GO:0003690">
    <property type="term" value="F:double-stranded DNA binding"/>
    <property type="evidence" value="ECO:0007669"/>
    <property type="project" value="TreeGrafter"/>
</dbReference>
<evidence type="ECO:0000313" key="3">
    <source>
        <dbReference type="Proteomes" id="UP000092666"/>
    </source>
</evidence>
<dbReference type="FunFam" id="3.40.50.300:FF:000737">
    <property type="entry name" value="Bifunctional polynucleotide phosphatase/kinase"/>
    <property type="match status" value="1"/>
</dbReference>
<dbReference type="GO" id="GO:0006281">
    <property type="term" value="P:DNA repair"/>
    <property type="evidence" value="ECO:0007669"/>
    <property type="project" value="TreeGrafter"/>
</dbReference>
<protein>
    <submittedName>
        <fullName evidence="2">Polynucleotide kinase 3'-phosphatase</fullName>
    </submittedName>
</protein>
<dbReference type="Pfam" id="PF13671">
    <property type="entry name" value="AAA_33"/>
    <property type="match status" value="1"/>
</dbReference>
<proteinExistence type="predicted"/>
<keyword evidence="2" id="KW-0418">Kinase</keyword>
<sequence length="446" mass="49964">MPVAKRAAESRDANDSAPPAKKPHPFFTGAAQKALGDFQPSSPSLIHFTHLDAFSSIPAGLTSDAGSAPQNGRSKKIAISFYDLDGTLIKPRLGGQFPKSRDDWTWWHPSVPSYLQKEHEAGRHLVVISNQGDPREKIKSEWRAKLPLIAVKMPKDVPLRILAALSKNDIYRKPNIGMYEVVQQLYRFKGYDIDLENSVFVGDAAGRAGKGAQGKDHGDTDYKFALNVGLRFVTPEEHFLGHPRPHFPEPPIGFKPSKLATLSKLPHIVPSHTPIASTSSTPEIVLFVGPPASGKSSFFRKHFAPNGYQHINQDTLGTRDRCLRAAEAAVAKEGKKVVVDNTNRNRETRAHWIRLASKLDVPIRLFHFLCPIELAKHNNVYRACYAPPDDPPRDLLPMMAFTSYASAFEQPHKDEGFDEIRGVNFHFEGSEAERRRWDMYMLEPRR</sequence>